<name>A0A9P5TFX7_GYMJU</name>
<gene>
    <name evidence="1" type="ORF">CPB84DRAFT_1798986</name>
</gene>
<organism evidence="1 2">
    <name type="scientific">Gymnopilus junonius</name>
    <name type="common">Spectacular rustgill mushroom</name>
    <name type="synonym">Gymnopilus spectabilis subsp. junonius</name>
    <dbReference type="NCBI Taxonomy" id="109634"/>
    <lineage>
        <taxon>Eukaryota</taxon>
        <taxon>Fungi</taxon>
        <taxon>Dikarya</taxon>
        <taxon>Basidiomycota</taxon>
        <taxon>Agaricomycotina</taxon>
        <taxon>Agaricomycetes</taxon>
        <taxon>Agaricomycetidae</taxon>
        <taxon>Agaricales</taxon>
        <taxon>Agaricineae</taxon>
        <taxon>Hymenogastraceae</taxon>
        <taxon>Gymnopilus</taxon>
    </lineage>
</organism>
<evidence type="ECO:0000313" key="1">
    <source>
        <dbReference type="EMBL" id="KAF8872806.1"/>
    </source>
</evidence>
<accession>A0A9P5TFX7</accession>
<dbReference type="AlphaFoldDB" id="A0A9P5TFX7"/>
<proteinExistence type="predicted"/>
<comment type="caution">
    <text evidence="1">The sequence shown here is derived from an EMBL/GenBank/DDBJ whole genome shotgun (WGS) entry which is preliminary data.</text>
</comment>
<keyword evidence="2" id="KW-1185">Reference proteome</keyword>
<dbReference type="OrthoDB" id="3062952at2759"/>
<dbReference type="EMBL" id="JADNYJ010000255">
    <property type="protein sequence ID" value="KAF8872806.1"/>
    <property type="molecule type" value="Genomic_DNA"/>
</dbReference>
<protein>
    <recommendedName>
        <fullName evidence="3">F-box domain-containing protein</fullName>
    </recommendedName>
</protein>
<evidence type="ECO:0008006" key="3">
    <source>
        <dbReference type="Google" id="ProtNLM"/>
    </source>
</evidence>
<sequence>MDQLPVELHIKILSLLPSIFLQTHPLSDYDIRLPSLFPFNVASVCTQWLTIISQIPECWIRVVFDVAKEPAPFLDAFAWSNDLEKIEVLVFTSSTDDGEEYRKSEKQRSFAIAQALRPHIHRCKSITFDLTYSTSLPPSHIFFLQDMPCLEALVLECVHDDIQVKLNPWMTTAAKRPNFGSKFHSLRKLSLTGFSFLYLALHLASPASFRQFNFNRLMELYISRFSFLESGHYTVENFLLYLSYALRKGSHSLYLRNLSLSYNYENSTTCPLTNERLLPRNLHFHSVTKNFLNSFYATADIFCISSLTIKECEIPTNLRREHFKAAADYLVLDGIVDDEHGSGMRHILDICLYTFSGKLKICACRSFNDSLLEWLQTNKSPNTFPIEHVNSIHIHDCPTFTPITLRNFVKVRNALPIIDFLYRIDRTVVELFVTGKGPSLTKEDKGWFLGQSHTTIKWITENDEGIREEFYAPIPSPLSVQYSSQL</sequence>
<dbReference type="Proteomes" id="UP000724874">
    <property type="component" value="Unassembled WGS sequence"/>
</dbReference>
<evidence type="ECO:0000313" key="2">
    <source>
        <dbReference type="Proteomes" id="UP000724874"/>
    </source>
</evidence>
<reference evidence="1" key="1">
    <citation type="submission" date="2020-11" db="EMBL/GenBank/DDBJ databases">
        <authorList>
            <consortium name="DOE Joint Genome Institute"/>
            <person name="Ahrendt S."/>
            <person name="Riley R."/>
            <person name="Andreopoulos W."/>
            <person name="LaButti K."/>
            <person name="Pangilinan J."/>
            <person name="Ruiz-duenas F.J."/>
            <person name="Barrasa J.M."/>
            <person name="Sanchez-Garcia M."/>
            <person name="Camarero S."/>
            <person name="Miyauchi S."/>
            <person name="Serrano A."/>
            <person name="Linde D."/>
            <person name="Babiker R."/>
            <person name="Drula E."/>
            <person name="Ayuso-Fernandez I."/>
            <person name="Pacheco R."/>
            <person name="Padilla G."/>
            <person name="Ferreira P."/>
            <person name="Barriuso J."/>
            <person name="Kellner H."/>
            <person name="Castanera R."/>
            <person name="Alfaro M."/>
            <person name="Ramirez L."/>
            <person name="Pisabarro A.G."/>
            <person name="Kuo A."/>
            <person name="Tritt A."/>
            <person name="Lipzen A."/>
            <person name="He G."/>
            <person name="Yan M."/>
            <person name="Ng V."/>
            <person name="Cullen D."/>
            <person name="Martin F."/>
            <person name="Rosso M.-N."/>
            <person name="Henrissat B."/>
            <person name="Hibbett D."/>
            <person name="Martinez A.T."/>
            <person name="Grigoriev I.V."/>
        </authorList>
    </citation>
    <scope>NUCLEOTIDE SEQUENCE</scope>
    <source>
        <strain evidence="1">AH 44721</strain>
    </source>
</reference>